<organism evidence="8 9">
    <name type="scientific">Emiliania huxleyi (strain CCMP1516)</name>
    <dbReference type="NCBI Taxonomy" id="280463"/>
    <lineage>
        <taxon>Eukaryota</taxon>
        <taxon>Haptista</taxon>
        <taxon>Haptophyta</taxon>
        <taxon>Prymnesiophyceae</taxon>
        <taxon>Isochrysidales</taxon>
        <taxon>Noelaerhabdaceae</taxon>
        <taxon>Emiliania</taxon>
    </lineage>
</organism>
<reference evidence="9" key="1">
    <citation type="journal article" date="2013" name="Nature">
        <title>Pan genome of the phytoplankton Emiliania underpins its global distribution.</title>
        <authorList>
            <person name="Read B.A."/>
            <person name="Kegel J."/>
            <person name="Klute M.J."/>
            <person name="Kuo A."/>
            <person name="Lefebvre S.C."/>
            <person name="Maumus F."/>
            <person name="Mayer C."/>
            <person name="Miller J."/>
            <person name="Monier A."/>
            <person name="Salamov A."/>
            <person name="Young J."/>
            <person name="Aguilar M."/>
            <person name="Claverie J.M."/>
            <person name="Frickenhaus S."/>
            <person name="Gonzalez K."/>
            <person name="Herman E.K."/>
            <person name="Lin Y.C."/>
            <person name="Napier J."/>
            <person name="Ogata H."/>
            <person name="Sarno A.F."/>
            <person name="Shmutz J."/>
            <person name="Schroeder D."/>
            <person name="de Vargas C."/>
            <person name="Verret F."/>
            <person name="von Dassow P."/>
            <person name="Valentin K."/>
            <person name="Van de Peer Y."/>
            <person name="Wheeler G."/>
            <person name="Dacks J.B."/>
            <person name="Delwiche C.F."/>
            <person name="Dyhrman S.T."/>
            <person name="Glockner G."/>
            <person name="John U."/>
            <person name="Richards T."/>
            <person name="Worden A.Z."/>
            <person name="Zhang X."/>
            <person name="Grigoriev I.V."/>
            <person name="Allen A.E."/>
            <person name="Bidle K."/>
            <person name="Borodovsky M."/>
            <person name="Bowler C."/>
            <person name="Brownlee C."/>
            <person name="Cock J.M."/>
            <person name="Elias M."/>
            <person name="Gladyshev V.N."/>
            <person name="Groth M."/>
            <person name="Guda C."/>
            <person name="Hadaegh A."/>
            <person name="Iglesias-Rodriguez M.D."/>
            <person name="Jenkins J."/>
            <person name="Jones B.M."/>
            <person name="Lawson T."/>
            <person name="Leese F."/>
            <person name="Lindquist E."/>
            <person name="Lobanov A."/>
            <person name="Lomsadze A."/>
            <person name="Malik S.B."/>
            <person name="Marsh M.E."/>
            <person name="Mackinder L."/>
            <person name="Mock T."/>
            <person name="Mueller-Roeber B."/>
            <person name="Pagarete A."/>
            <person name="Parker M."/>
            <person name="Probert I."/>
            <person name="Quesneville H."/>
            <person name="Raines C."/>
            <person name="Rensing S.A."/>
            <person name="Riano-Pachon D.M."/>
            <person name="Richier S."/>
            <person name="Rokitta S."/>
            <person name="Shiraiwa Y."/>
            <person name="Soanes D.M."/>
            <person name="van der Giezen M."/>
            <person name="Wahlund T.M."/>
            <person name="Williams B."/>
            <person name="Wilson W."/>
            <person name="Wolfe G."/>
            <person name="Wurch L.L."/>
        </authorList>
    </citation>
    <scope>NUCLEOTIDE SEQUENCE</scope>
</reference>
<dbReference type="GeneID" id="17274748"/>
<dbReference type="InterPro" id="IPR036249">
    <property type="entry name" value="Thioredoxin-like_sf"/>
</dbReference>
<dbReference type="KEGG" id="ehx:EMIHUDRAFT_233986"/>
<dbReference type="HOGENOM" id="CLU_039475_2_1_1"/>
<dbReference type="InterPro" id="IPR004046">
    <property type="entry name" value="GST_C"/>
</dbReference>
<dbReference type="InterPro" id="IPR010987">
    <property type="entry name" value="Glutathione-S-Trfase_C-like"/>
</dbReference>
<proteinExistence type="inferred from homology"/>
<dbReference type="SFLD" id="SFLDS00019">
    <property type="entry name" value="Glutathione_Transferase_(cytos"/>
    <property type="match status" value="1"/>
</dbReference>
<dbReference type="InterPro" id="IPR036282">
    <property type="entry name" value="Glutathione-S-Trfase_C_sf"/>
</dbReference>
<dbReference type="Pfam" id="PF14497">
    <property type="entry name" value="GST_C_3"/>
    <property type="match status" value="1"/>
</dbReference>
<sequence length="240" mass="26849">MLALQRPKFIRMGYWDIRGLGAPLRMLLAYSGVEHELVFHEEAEDSSWFEVKKPEMKKKNALANLPYLEVDDGSLVVCESNVCLMYLQDSLGLGPKSEAAKLQSYALLSMYMCTRNDMVNRAYFEDVLSPPPCPTREAFDASMKDLLASGPFSKYEASLELSGTPFFAGETPCACDFAIWEMLDQYTKLAADLAEPPPLANLPLCAAFHRRLRELPQLASYFASPAYALPCNSPALTHWN</sequence>
<dbReference type="EnsemblProtists" id="EOD29475">
    <property type="protein sequence ID" value="EOD29475"/>
    <property type="gene ID" value="EMIHUDRAFT_233986"/>
</dbReference>
<evidence type="ECO:0000259" key="7">
    <source>
        <dbReference type="PROSITE" id="PS50405"/>
    </source>
</evidence>
<evidence type="ECO:0000313" key="9">
    <source>
        <dbReference type="Proteomes" id="UP000013827"/>
    </source>
</evidence>
<dbReference type="PROSITE" id="PS50404">
    <property type="entry name" value="GST_NTER"/>
    <property type="match status" value="1"/>
</dbReference>
<evidence type="ECO:0000256" key="5">
    <source>
        <dbReference type="ARBA" id="ARBA00047960"/>
    </source>
</evidence>
<dbReference type="GO" id="GO:0004364">
    <property type="term" value="F:glutathione transferase activity"/>
    <property type="evidence" value="ECO:0007669"/>
    <property type="project" value="UniProtKB-EC"/>
</dbReference>
<comment type="catalytic activity">
    <reaction evidence="5">
        <text>RX + glutathione = an S-substituted glutathione + a halide anion + H(+)</text>
        <dbReference type="Rhea" id="RHEA:16437"/>
        <dbReference type="ChEBI" id="CHEBI:15378"/>
        <dbReference type="ChEBI" id="CHEBI:16042"/>
        <dbReference type="ChEBI" id="CHEBI:17792"/>
        <dbReference type="ChEBI" id="CHEBI:57925"/>
        <dbReference type="ChEBI" id="CHEBI:90779"/>
        <dbReference type="EC" id="2.5.1.18"/>
    </reaction>
</comment>
<keyword evidence="4" id="KW-0808">Transferase</keyword>
<keyword evidence="9" id="KW-1185">Reference proteome</keyword>
<evidence type="ECO:0000313" key="8">
    <source>
        <dbReference type="EnsemblProtists" id="EOD29475"/>
    </source>
</evidence>
<dbReference type="OMA" id="SIDPHAN"/>
<reference evidence="8" key="2">
    <citation type="submission" date="2024-10" db="UniProtKB">
        <authorList>
            <consortium name="EnsemblProtists"/>
        </authorList>
    </citation>
    <scope>IDENTIFICATION</scope>
</reference>
<evidence type="ECO:0000256" key="4">
    <source>
        <dbReference type="ARBA" id="ARBA00022679"/>
    </source>
</evidence>
<name>A0A0D3K140_EMIH1</name>
<dbReference type="SUPFAM" id="SSF52833">
    <property type="entry name" value="Thioredoxin-like"/>
    <property type="match status" value="1"/>
</dbReference>
<dbReference type="InterPro" id="IPR004045">
    <property type="entry name" value="Glutathione_S-Trfase_N"/>
</dbReference>
<dbReference type="Gene3D" id="1.20.1050.10">
    <property type="match status" value="1"/>
</dbReference>
<dbReference type="RefSeq" id="XP_005781904.1">
    <property type="nucleotide sequence ID" value="XM_005781847.1"/>
</dbReference>
<dbReference type="PANTHER" id="PTHR11571">
    <property type="entry name" value="GLUTATHIONE S-TRANSFERASE"/>
    <property type="match status" value="1"/>
</dbReference>
<evidence type="ECO:0000256" key="2">
    <source>
        <dbReference type="ARBA" id="ARBA00005861"/>
    </source>
</evidence>
<evidence type="ECO:0000259" key="6">
    <source>
        <dbReference type="PROSITE" id="PS50404"/>
    </source>
</evidence>
<accession>A0A0D3K140</accession>
<dbReference type="EC" id="2.5.1.18" evidence="3"/>
<dbReference type="InterPro" id="IPR040079">
    <property type="entry name" value="Glutathione_S-Trfase"/>
</dbReference>
<dbReference type="PANTHER" id="PTHR11571:SF222">
    <property type="entry name" value="GLUTATHIONE TRANSFERASE"/>
    <property type="match status" value="1"/>
</dbReference>
<comment type="function">
    <text evidence="1">Conjugation of reduced glutathione to a wide number of exogenous and endogenous hydrophobic electrophiles.</text>
</comment>
<dbReference type="InterPro" id="IPR050213">
    <property type="entry name" value="GST_superfamily"/>
</dbReference>
<feature type="domain" description="GST N-terminal" evidence="6">
    <location>
        <begin position="8"/>
        <end position="95"/>
    </location>
</feature>
<dbReference type="GO" id="GO:0006749">
    <property type="term" value="P:glutathione metabolic process"/>
    <property type="evidence" value="ECO:0007669"/>
    <property type="project" value="TreeGrafter"/>
</dbReference>
<dbReference type="PaxDb" id="2903-EOD29475"/>
<dbReference type="Proteomes" id="UP000013827">
    <property type="component" value="Unassembled WGS sequence"/>
</dbReference>
<comment type="similarity">
    <text evidence="2">Belongs to the GST superfamily. Mu family.</text>
</comment>
<dbReference type="STRING" id="2903.R1ESA0"/>
<dbReference type="Gene3D" id="3.40.30.10">
    <property type="entry name" value="Glutaredoxin"/>
    <property type="match status" value="1"/>
</dbReference>
<dbReference type="eggNOG" id="KOG1695">
    <property type="taxonomic scope" value="Eukaryota"/>
</dbReference>
<dbReference type="PROSITE" id="PS50405">
    <property type="entry name" value="GST_CTER"/>
    <property type="match status" value="1"/>
</dbReference>
<dbReference type="Pfam" id="PF02798">
    <property type="entry name" value="GST_N"/>
    <property type="match status" value="1"/>
</dbReference>
<dbReference type="SUPFAM" id="SSF47616">
    <property type="entry name" value="GST C-terminal domain-like"/>
    <property type="match status" value="1"/>
</dbReference>
<evidence type="ECO:0000256" key="1">
    <source>
        <dbReference type="ARBA" id="ARBA00003701"/>
    </source>
</evidence>
<dbReference type="AlphaFoldDB" id="A0A0D3K140"/>
<evidence type="ECO:0000256" key="3">
    <source>
        <dbReference type="ARBA" id="ARBA00012452"/>
    </source>
</evidence>
<protein>
    <recommendedName>
        <fullName evidence="3">glutathione transferase</fullName>
        <ecNumber evidence="3">2.5.1.18</ecNumber>
    </recommendedName>
</protein>
<feature type="domain" description="GST C-terminal" evidence="7">
    <location>
        <begin position="101"/>
        <end position="229"/>
    </location>
</feature>